<reference evidence="2" key="2">
    <citation type="submission" date="2023-06" db="EMBL/GenBank/DDBJ databases">
        <authorList>
            <person name="Swenson N.G."/>
            <person name="Wegrzyn J.L."/>
            <person name="Mcevoy S.L."/>
        </authorList>
    </citation>
    <scope>NUCLEOTIDE SEQUENCE</scope>
    <source>
        <strain evidence="2">NS2018</strain>
        <tissue evidence="2">Leaf</tissue>
    </source>
</reference>
<dbReference type="PANTHER" id="PTHR13683:SF750">
    <property type="entry name" value="ASPARTYL PROTEASE AED1"/>
    <property type="match status" value="1"/>
</dbReference>
<accession>A0AA39RDQ3</accession>
<dbReference type="Pfam" id="PF14541">
    <property type="entry name" value="TAXi_C"/>
    <property type="match status" value="1"/>
</dbReference>
<name>A0AA39RDQ3_ACESA</name>
<organism evidence="2 3">
    <name type="scientific">Acer saccharum</name>
    <name type="common">Sugar maple</name>
    <dbReference type="NCBI Taxonomy" id="4024"/>
    <lineage>
        <taxon>Eukaryota</taxon>
        <taxon>Viridiplantae</taxon>
        <taxon>Streptophyta</taxon>
        <taxon>Embryophyta</taxon>
        <taxon>Tracheophyta</taxon>
        <taxon>Spermatophyta</taxon>
        <taxon>Magnoliopsida</taxon>
        <taxon>eudicotyledons</taxon>
        <taxon>Gunneridae</taxon>
        <taxon>Pentapetalae</taxon>
        <taxon>rosids</taxon>
        <taxon>malvids</taxon>
        <taxon>Sapindales</taxon>
        <taxon>Sapindaceae</taxon>
        <taxon>Hippocastanoideae</taxon>
        <taxon>Acereae</taxon>
        <taxon>Acer</taxon>
    </lineage>
</organism>
<dbReference type="Proteomes" id="UP001168877">
    <property type="component" value="Unassembled WGS sequence"/>
</dbReference>
<comment type="caution">
    <text evidence="2">The sequence shown here is derived from an EMBL/GenBank/DDBJ whole genome shotgun (WGS) entry which is preliminary data.</text>
</comment>
<dbReference type="EMBL" id="JAUESC010000388">
    <property type="protein sequence ID" value="KAK0571724.1"/>
    <property type="molecule type" value="Genomic_DNA"/>
</dbReference>
<dbReference type="GO" id="GO:0006508">
    <property type="term" value="P:proteolysis"/>
    <property type="evidence" value="ECO:0007669"/>
    <property type="project" value="InterPro"/>
</dbReference>
<dbReference type="Gene3D" id="2.40.70.10">
    <property type="entry name" value="Acid Proteases"/>
    <property type="match status" value="2"/>
</dbReference>
<reference evidence="2" key="1">
    <citation type="journal article" date="2022" name="Plant J.">
        <title>Strategies of tolerance reflected in two North American maple genomes.</title>
        <authorList>
            <person name="McEvoy S.L."/>
            <person name="Sezen U.U."/>
            <person name="Trouern-Trend A."/>
            <person name="McMahon S.M."/>
            <person name="Schaberg P.G."/>
            <person name="Yang J."/>
            <person name="Wegrzyn J.L."/>
            <person name="Swenson N.G."/>
        </authorList>
    </citation>
    <scope>NUCLEOTIDE SEQUENCE</scope>
    <source>
        <strain evidence="2">NS2018</strain>
    </source>
</reference>
<dbReference type="InterPro" id="IPR032799">
    <property type="entry name" value="TAXi_C"/>
</dbReference>
<evidence type="ECO:0000313" key="2">
    <source>
        <dbReference type="EMBL" id="KAK0571724.1"/>
    </source>
</evidence>
<dbReference type="PANTHER" id="PTHR13683">
    <property type="entry name" value="ASPARTYL PROTEASES"/>
    <property type="match status" value="1"/>
</dbReference>
<proteinExistence type="predicted"/>
<dbReference type="GO" id="GO:0004190">
    <property type="term" value="F:aspartic-type endopeptidase activity"/>
    <property type="evidence" value="ECO:0007669"/>
    <property type="project" value="InterPro"/>
</dbReference>
<dbReference type="InterPro" id="IPR001461">
    <property type="entry name" value="Aspartic_peptidase_A1"/>
</dbReference>
<sequence length="270" mass="29812">MLDWWLGAISVSSTGYLELVHKHGPCSELKQGKADTPSWSEILIKDQARIHSINSGHRYTNSDENQFKQTESITFPFGYESSIGLGEYYAKVDIDTPGRFVYVILDTDSSSTGYLTFGKPDELNNKHIKFTPIPTTPQQSQFYDVVVTGISVARKKLPIKSSVFTRGGAVVDSGTVFTLLPPETFAVLRSAFRKGMAHYKLLAVATTSNGIIIDRTCYDFSSYKTVVIPKFRFPFEEGEVAILGNIMQQSVQVVYDLDGGRVGFGSGSCT</sequence>
<feature type="domain" description="Xylanase inhibitor C-terminal" evidence="1">
    <location>
        <begin position="143"/>
        <end position="238"/>
    </location>
</feature>
<evidence type="ECO:0000259" key="1">
    <source>
        <dbReference type="Pfam" id="PF14541"/>
    </source>
</evidence>
<gene>
    <name evidence="2" type="ORF">LWI29_020553</name>
</gene>
<keyword evidence="3" id="KW-1185">Reference proteome</keyword>
<dbReference type="SUPFAM" id="SSF50630">
    <property type="entry name" value="Acid proteases"/>
    <property type="match status" value="1"/>
</dbReference>
<dbReference type="InterPro" id="IPR021109">
    <property type="entry name" value="Peptidase_aspartic_dom_sf"/>
</dbReference>
<protein>
    <recommendedName>
        <fullName evidence="1">Xylanase inhibitor C-terminal domain-containing protein</fullName>
    </recommendedName>
</protein>
<dbReference type="AlphaFoldDB" id="A0AA39RDQ3"/>
<evidence type="ECO:0000313" key="3">
    <source>
        <dbReference type="Proteomes" id="UP001168877"/>
    </source>
</evidence>